<dbReference type="AlphaFoldDB" id="A0A0E3LGL3"/>
<dbReference type="PANTHER" id="PTHR39673:SF5">
    <property type="entry name" value="TUNGSTEN-CONTAINING FORMYLMETHANOFURAN DEHYDROGENASE 2 SUBUNIT C"/>
    <property type="match status" value="1"/>
</dbReference>
<dbReference type="Proteomes" id="UP000033096">
    <property type="component" value="Chromosome"/>
</dbReference>
<dbReference type="PANTHER" id="PTHR39673">
    <property type="entry name" value="TUNGSTEN FORMYLMETHANOFURAN DEHYDROGENASE, SUBUNIT C (FWDC)"/>
    <property type="match status" value="1"/>
</dbReference>
<evidence type="ECO:0000256" key="1">
    <source>
        <dbReference type="ARBA" id="ARBA00004830"/>
    </source>
</evidence>
<organism evidence="4 5">
    <name type="scientific">Methanosarcina vacuolata Z-761</name>
    <dbReference type="NCBI Taxonomy" id="1434123"/>
    <lineage>
        <taxon>Archaea</taxon>
        <taxon>Methanobacteriati</taxon>
        <taxon>Methanobacteriota</taxon>
        <taxon>Stenosarchaea group</taxon>
        <taxon>Methanomicrobia</taxon>
        <taxon>Methanosarcinales</taxon>
        <taxon>Methanosarcinaceae</taxon>
        <taxon>Methanosarcina</taxon>
    </lineage>
</organism>
<keyword evidence="5" id="KW-1185">Reference proteome</keyword>
<dbReference type="HOGENOM" id="CLU_072248_0_0_2"/>
<dbReference type="Gene3D" id="2.160.20.60">
    <property type="entry name" value="Glutamate synthase, alpha subunit, C-terminal domain"/>
    <property type="match status" value="1"/>
</dbReference>
<dbReference type="InterPro" id="IPR036485">
    <property type="entry name" value="Glu_synth_asu_C_sf"/>
</dbReference>
<protein>
    <recommendedName>
        <fullName evidence="2">formylmethanofuran dehydrogenase</fullName>
        <ecNumber evidence="2">1.2.7.12</ecNumber>
    </recommendedName>
</protein>
<proteinExistence type="predicted"/>
<dbReference type="NCBIfam" id="TIGR03122">
    <property type="entry name" value="one_C_dehyd_C"/>
    <property type="match status" value="1"/>
</dbReference>
<dbReference type="GO" id="GO:0046914">
    <property type="term" value="F:transition metal ion binding"/>
    <property type="evidence" value="ECO:0007669"/>
    <property type="project" value="InterPro"/>
</dbReference>
<dbReference type="PATRIC" id="fig|1434123.4.peg.484"/>
<dbReference type="CDD" id="cd00980">
    <property type="entry name" value="FwdC/FmdC"/>
    <property type="match status" value="1"/>
</dbReference>
<dbReference type="EC" id="1.2.7.12" evidence="2"/>
<name>A0A0E3LGL3_9EURY</name>
<dbReference type="EMBL" id="CP009520">
    <property type="protein sequence ID" value="AKB42721.1"/>
    <property type="molecule type" value="Genomic_DNA"/>
</dbReference>
<accession>A0A0E3LGL3</accession>
<comment type="catalytic activity">
    <reaction evidence="3">
        <text>N-formylmethanofuran + 2 oxidized [2Fe-2S]-[ferredoxin] + H2O = methanofuran + 2 reduced [2Fe-2S]-[ferredoxin] + CO2 + H(+)</text>
        <dbReference type="Rhea" id="RHEA:19841"/>
        <dbReference type="Rhea" id="RHEA-COMP:10000"/>
        <dbReference type="Rhea" id="RHEA-COMP:10001"/>
        <dbReference type="ChEBI" id="CHEBI:15377"/>
        <dbReference type="ChEBI" id="CHEBI:15378"/>
        <dbReference type="ChEBI" id="CHEBI:16526"/>
        <dbReference type="ChEBI" id="CHEBI:33737"/>
        <dbReference type="ChEBI" id="CHEBI:33738"/>
        <dbReference type="ChEBI" id="CHEBI:57727"/>
        <dbReference type="ChEBI" id="CHEBI:58151"/>
        <dbReference type="EC" id="1.2.7.12"/>
    </reaction>
</comment>
<comment type="pathway">
    <text evidence="1">One-carbon metabolism; methanogenesis from CO(2); 5,10-methenyl-5,6,7,8-tetrahydromethanopterin from CO(2): step 1/3.</text>
</comment>
<keyword evidence="4" id="KW-0560">Oxidoreductase</keyword>
<dbReference type="GO" id="GO:0018493">
    <property type="term" value="F:formylmethanofuran dehydrogenase activity"/>
    <property type="evidence" value="ECO:0007669"/>
    <property type="project" value="UniProtKB-EC"/>
</dbReference>
<dbReference type="GeneID" id="24808818"/>
<dbReference type="RefSeq" id="WP_048117572.1">
    <property type="nucleotide sequence ID" value="NZ_CP009520.1"/>
</dbReference>
<dbReference type="UniPathway" id="UPA00640">
    <property type="reaction ID" value="UER00692"/>
</dbReference>
<gene>
    <name evidence="4" type="ORF">MSVAZ_0452</name>
</gene>
<dbReference type="SUPFAM" id="SSF69336">
    <property type="entry name" value="Alpha subunit of glutamate synthase, C-terminal domain"/>
    <property type="match status" value="1"/>
</dbReference>
<dbReference type="InterPro" id="IPR017550">
    <property type="entry name" value="Formylmethanofuran_DH_suC"/>
</dbReference>
<evidence type="ECO:0000313" key="5">
    <source>
        <dbReference type="Proteomes" id="UP000033096"/>
    </source>
</evidence>
<reference evidence="4 5" key="1">
    <citation type="submission" date="2014-07" db="EMBL/GenBank/DDBJ databases">
        <title>Methanogenic archaea and the global carbon cycle.</title>
        <authorList>
            <person name="Henriksen J.R."/>
            <person name="Luke J."/>
            <person name="Reinhart S."/>
            <person name="Benedict M.N."/>
            <person name="Youngblut N.D."/>
            <person name="Metcalf M.E."/>
            <person name="Whitaker R.J."/>
            <person name="Metcalf W.W."/>
        </authorList>
    </citation>
    <scope>NUCLEOTIDE SEQUENCE [LARGE SCALE GENOMIC DNA]</scope>
    <source>
        <strain evidence="4 5">Z-761</strain>
    </source>
</reference>
<dbReference type="STRING" id="1434123.MSVAZ_0452"/>
<dbReference type="GO" id="GO:0019386">
    <property type="term" value="P:methanogenesis, from carbon dioxide"/>
    <property type="evidence" value="ECO:0007669"/>
    <property type="project" value="UniProtKB-UniPathway"/>
</dbReference>
<evidence type="ECO:0000256" key="2">
    <source>
        <dbReference type="ARBA" id="ARBA00012692"/>
    </source>
</evidence>
<evidence type="ECO:0000313" key="4">
    <source>
        <dbReference type="EMBL" id="AKB42721.1"/>
    </source>
</evidence>
<dbReference type="KEGG" id="mvc:MSVAZ_0452"/>
<sequence length="257" mass="27287">MQIITLSLKAQNKIPIVADTVNPDNFAGKTEDEIKAVQVWYGNMQCPLSELFNVKVEGKDSAENTKIVINGDASRVKRIGQGMSTGEIEINGNVDMHCGSNMKGGKITINGDADSWLGCEMKGGEIILNGNGGYYVGGGYRGEACGMKGGKITVNGNVRDFLGEHMCGGEIHVLGNAGLLPAILNNGGTIIIEGSTEMPASEMKKGTVIIKGKVKDLLPSYVEEGTEEVDGVLYQRFAGDVNVSGKGMLLMKQCESH</sequence>
<evidence type="ECO:0000256" key="3">
    <source>
        <dbReference type="ARBA" id="ARBA00048228"/>
    </source>
</evidence>